<organism evidence="2 3">
    <name type="scientific">Micrococcus flavus</name>
    <dbReference type="NCBI Taxonomy" id="384602"/>
    <lineage>
        <taxon>Bacteria</taxon>
        <taxon>Bacillati</taxon>
        <taxon>Actinomycetota</taxon>
        <taxon>Actinomycetes</taxon>
        <taxon>Micrococcales</taxon>
        <taxon>Micrococcaceae</taxon>
        <taxon>Micrococcus</taxon>
    </lineage>
</organism>
<proteinExistence type="predicted"/>
<comment type="caution">
    <text evidence="2">The sequence shown here is derived from an EMBL/GenBank/DDBJ whole genome shotgun (WGS) entry which is preliminary data.</text>
</comment>
<evidence type="ECO:0000256" key="1">
    <source>
        <dbReference type="SAM" id="MobiDB-lite"/>
    </source>
</evidence>
<feature type="compositionally biased region" description="Low complexity" evidence="1">
    <location>
        <begin position="73"/>
        <end position="101"/>
    </location>
</feature>
<accession>A0A4Y8X1Z4</accession>
<protein>
    <submittedName>
        <fullName evidence="2">Uncharacterized protein</fullName>
    </submittedName>
</protein>
<sequence length="297" mass="30708">MTAPRLLPAEPPAPGRRRRARRTGVLLAAGALGLTGCGLLSPDDAGVGTTTPPVASATSAAPDPGQAPPAGPAAPGTGAVAGGASTSSSANPATPPTTRAGYPGHERVERALRTELGEDAQISSHDAEATGRILASRDVDAFGPLTAGVVEPCRSLREEATREILDGMVGATFGQTADRATGAFHMMNVVVMRDEATWRAVDEEHHRVRKECLGGDGRERTTVPVGAGDATVTQKVLRGYPTSATDQVMRTAYVPGGRINVNEMTREPLDGPSPVPLEEFAAERIPQLELFIAEAAG</sequence>
<evidence type="ECO:0000313" key="3">
    <source>
        <dbReference type="Proteomes" id="UP000560081"/>
    </source>
</evidence>
<feature type="region of interest" description="Disordered" evidence="1">
    <location>
        <begin position="1"/>
        <end position="22"/>
    </location>
</feature>
<dbReference type="Proteomes" id="UP000560081">
    <property type="component" value="Unassembled WGS sequence"/>
</dbReference>
<dbReference type="RefSeq" id="WP_135029436.1">
    <property type="nucleotide sequence ID" value="NZ_BMLA01000003.1"/>
</dbReference>
<evidence type="ECO:0000313" key="2">
    <source>
        <dbReference type="EMBL" id="MBB4881816.1"/>
    </source>
</evidence>
<dbReference type="EMBL" id="JACHMC010000001">
    <property type="protein sequence ID" value="MBB4881816.1"/>
    <property type="molecule type" value="Genomic_DNA"/>
</dbReference>
<reference evidence="2 3" key="1">
    <citation type="submission" date="2020-08" db="EMBL/GenBank/DDBJ databases">
        <title>Sequencing the genomes of 1000 actinobacteria strains.</title>
        <authorList>
            <person name="Klenk H.-P."/>
        </authorList>
    </citation>
    <scope>NUCLEOTIDE SEQUENCE [LARGE SCALE GENOMIC DNA]</scope>
    <source>
        <strain evidence="2 3">DSM 19079</strain>
    </source>
</reference>
<feature type="region of interest" description="Disordered" evidence="1">
    <location>
        <begin position="44"/>
        <end position="104"/>
    </location>
</feature>
<keyword evidence="3" id="KW-1185">Reference proteome</keyword>
<dbReference type="AlphaFoldDB" id="A0A4Y8X1Z4"/>
<name>A0A4Y8X1Z4_9MICC</name>
<gene>
    <name evidence="2" type="ORF">BJ976_000167</name>
</gene>
<feature type="compositionally biased region" description="Low complexity" evidence="1">
    <location>
        <begin position="49"/>
        <end position="64"/>
    </location>
</feature>